<dbReference type="AlphaFoldDB" id="A0A9Q9P9Y0"/>
<protein>
    <recommendedName>
        <fullName evidence="5">DUF4333 domain-containing protein</fullName>
    </recommendedName>
</protein>
<evidence type="ECO:0000313" key="4">
    <source>
        <dbReference type="Proteomes" id="UP001062223"/>
    </source>
</evidence>
<dbReference type="EMBL" id="CP106879">
    <property type="protein sequence ID" value="UYC81513.1"/>
    <property type="molecule type" value="Genomic_DNA"/>
</dbReference>
<feature type="compositionally biased region" description="Low complexity" evidence="1">
    <location>
        <begin position="22"/>
        <end position="67"/>
    </location>
</feature>
<dbReference type="RefSeq" id="WP_262139734.1">
    <property type="nucleotide sequence ID" value="NZ_CP106879.1"/>
</dbReference>
<keyword evidence="2" id="KW-1133">Transmembrane helix</keyword>
<accession>A0A9Q9P9Y0</accession>
<feature type="region of interest" description="Disordered" evidence="1">
    <location>
        <begin position="1"/>
        <end position="77"/>
    </location>
</feature>
<reference evidence="3" key="1">
    <citation type="submission" date="2022-09" db="EMBL/GenBank/DDBJ databases">
        <title>Taxonomy of Curtobacterium flaccumfaciens.</title>
        <authorList>
            <person name="Osdaghi E."/>
            <person name="Taghavi S.M."/>
            <person name="Hamidizade M."/>
            <person name="Abachi H."/>
            <person name="Fazliarab A."/>
            <person name="Baeyen S."/>
            <person name="Portier P."/>
            <person name="Van Vaerenbergh J."/>
            <person name="Jacques M.-A."/>
        </authorList>
    </citation>
    <scope>NUCLEOTIDE SEQUENCE</scope>
    <source>
        <strain evidence="3">AGQB46</strain>
    </source>
</reference>
<evidence type="ECO:0000256" key="1">
    <source>
        <dbReference type="SAM" id="MobiDB-lite"/>
    </source>
</evidence>
<feature type="transmembrane region" description="Helical" evidence="2">
    <location>
        <begin position="82"/>
        <end position="99"/>
    </location>
</feature>
<evidence type="ECO:0000256" key="2">
    <source>
        <dbReference type="SAM" id="Phobius"/>
    </source>
</evidence>
<keyword evidence="2" id="KW-0472">Membrane</keyword>
<feature type="compositionally biased region" description="Pro residues" evidence="1">
    <location>
        <begin position="1"/>
        <end position="10"/>
    </location>
</feature>
<keyword evidence="2" id="KW-0812">Transmembrane</keyword>
<dbReference type="Proteomes" id="UP001062223">
    <property type="component" value="Chromosome"/>
</dbReference>
<gene>
    <name evidence="3" type="ORF">OE229_03345</name>
</gene>
<name>A0A9Q9P9Y0_9MICO</name>
<organism evidence="3 4">
    <name type="scientific">Curtobacterium poinsettiae</name>
    <dbReference type="NCBI Taxonomy" id="159612"/>
    <lineage>
        <taxon>Bacteria</taxon>
        <taxon>Bacillati</taxon>
        <taxon>Actinomycetota</taxon>
        <taxon>Actinomycetes</taxon>
        <taxon>Micrococcales</taxon>
        <taxon>Microbacteriaceae</taxon>
        <taxon>Curtobacterium</taxon>
    </lineage>
</organism>
<proteinExistence type="predicted"/>
<evidence type="ECO:0008006" key="5">
    <source>
        <dbReference type="Google" id="ProtNLM"/>
    </source>
</evidence>
<dbReference type="SUPFAM" id="SSF81995">
    <property type="entry name" value="beta-sandwich domain of Sec23/24"/>
    <property type="match status" value="1"/>
</dbReference>
<dbReference type="Gene3D" id="3.30.300.250">
    <property type="match status" value="1"/>
</dbReference>
<dbReference type="KEGG" id="cpoi:OE229_03345"/>
<evidence type="ECO:0000313" key="3">
    <source>
        <dbReference type="EMBL" id="UYC81513.1"/>
    </source>
</evidence>
<sequence>MTNTPPPYPGSEPQSNAGQPDAGQPNGQQYPQQPVGQPQQQPAGQPYAQQPLAGQPYAQAAPAGAAPYAPPPKSSSSRGKRVLISVLGVVVAVVVAFLVRQGLNAAFSDSTEEKVSKAVAQIREQSDLPKQVDSVTTWTGIEAEGAAIHYDYTVSANVDPASITEGAIRDAVGPNLCSNSETKKLLDEDVDMRYTYAFEGSSKTVDTTFTKSDCS</sequence>